<dbReference type="InterPro" id="IPR005117">
    <property type="entry name" value="NiRdtase/SiRdtase_haem-b_fer"/>
</dbReference>
<dbReference type="SUPFAM" id="SSF55124">
    <property type="entry name" value="Nitrite/Sulfite reductase N-terminal domain-like"/>
    <property type="match status" value="2"/>
</dbReference>
<feature type="domain" description="Nitrite/Sulfite reductase ferredoxin-like" evidence="8">
    <location>
        <begin position="361"/>
        <end position="408"/>
    </location>
</feature>
<dbReference type="Gene3D" id="3.30.413.10">
    <property type="entry name" value="Sulfite Reductase Hemoprotein, domain 1"/>
    <property type="match status" value="2"/>
</dbReference>
<keyword evidence="1" id="KW-0004">4Fe-4S</keyword>
<dbReference type="InterPro" id="IPR051329">
    <property type="entry name" value="NIR_SIR_4Fe-4S"/>
</dbReference>
<feature type="compositionally biased region" description="Low complexity" evidence="7">
    <location>
        <begin position="339"/>
        <end position="348"/>
    </location>
</feature>
<dbReference type="PANTHER" id="PTHR32439">
    <property type="entry name" value="FERREDOXIN--NITRITE REDUCTASE, CHLOROPLASTIC"/>
    <property type="match status" value="1"/>
</dbReference>
<evidence type="ECO:0000256" key="2">
    <source>
        <dbReference type="ARBA" id="ARBA00022617"/>
    </source>
</evidence>
<keyword evidence="4" id="KW-0560">Oxidoreductase</keyword>
<name>A0ABQ3T952_9ACTN</name>
<evidence type="ECO:0000256" key="1">
    <source>
        <dbReference type="ARBA" id="ARBA00022485"/>
    </source>
</evidence>
<evidence type="ECO:0000256" key="5">
    <source>
        <dbReference type="ARBA" id="ARBA00023004"/>
    </source>
</evidence>
<evidence type="ECO:0000259" key="8">
    <source>
        <dbReference type="Pfam" id="PF03460"/>
    </source>
</evidence>
<gene>
    <name evidence="9" type="ORF">Sspor_24650</name>
</gene>
<proteinExistence type="predicted"/>
<keyword evidence="2" id="KW-0349">Heme</keyword>
<dbReference type="InterPro" id="IPR036136">
    <property type="entry name" value="Nit/Sulf_reduc_fer-like_dom_sf"/>
</dbReference>
<keyword evidence="10" id="KW-1185">Reference proteome</keyword>
<keyword evidence="5" id="KW-0408">Iron</keyword>
<keyword evidence="6" id="KW-0411">Iron-sulfur</keyword>
<protein>
    <recommendedName>
        <fullName evidence="8">Nitrite/Sulfite reductase ferredoxin-like domain-containing protein</fullName>
    </recommendedName>
</protein>
<dbReference type="Proteomes" id="UP000608522">
    <property type="component" value="Unassembled WGS sequence"/>
</dbReference>
<comment type="caution">
    <text evidence="9">The sequence shown here is derived from an EMBL/GenBank/DDBJ whole genome shotgun (WGS) entry which is preliminary data.</text>
</comment>
<keyword evidence="3" id="KW-0479">Metal-binding</keyword>
<feature type="region of interest" description="Disordered" evidence="7">
    <location>
        <begin position="28"/>
        <end position="47"/>
    </location>
</feature>
<dbReference type="SUPFAM" id="SSF56014">
    <property type="entry name" value="Nitrite and sulphite reductase 4Fe-4S domain-like"/>
    <property type="match status" value="1"/>
</dbReference>
<evidence type="ECO:0000256" key="7">
    <source>
        <dbReference type="SAM" id="MobiDB-lite"/>
    </source>
</evidence>
<sequence>MGWLVAPAGVAAGSEGVGRGGLWVRRRCRGSAPGPAPQTPAGGGVPGGGAGGAGGVACAAAGTESLVGVVTDTGPGVAIVGMLAAMPQPPSAASRDEPVIRERGDACPGALRLHAADDGFLARVRLPGGLLTVRQAEALALAADRFGDGHLELTSRGNVQLRGLADGCGAGLAELLDGAGLLPAPSHERVRNIVATPMSGLDGPDGPDGPRDPARPDALAWAMEFDRLLCASPWAAALSGRFLFAFDDGRGDVASLGPDVTVLGRPEGRALVRLGRAADAVELAGRDTPRAALSAARYFLDAVAAAGTQAWRVSELPAEHALETAEFVRRLGAAGIAATPAGAPRRPYAAPPRPGRSAGHDGRATLCVLPPLGRLGSAQWRVLVRVADEDGSGRLRVTPWRSVVLPSVGGNGAGRIEDAGLVLAPDSPWQSVTACTGRPGCAKSRADVRADARAVADLARGPLPVHWSGCERRCGHPRGTAWVDLVATGSGYRLAAPGRPVRDDVRPSELAAALADARTDPDVVKK</sequence>
<accession>A0ABQ3T952</accession>
<dbReference type="PANTHER" id="PTHR32439:SF9">
    <property type="entry name" value="BLR3264 PROTEIN"/>
    <property type="match status" value="1"/>
</dbReference>
<dbReference type="InterPro" id="IPR045854">
    <property type="entry name" value="NO2/SO3_Rdtase_4Fe4S_sf"/>
</dbReference>
<dbReference type="Pfam" id="PF03460">
    <property type="entry name" value="NIR_SIR_ferr"/>
    <property type="match status" value="2"/>
</dbReference>
<evidence type="ECO:0000256" key="4">
    <source>
        <dbReference type="ARBA" id="ARBA00023002"/>
    </source>
</evidence>
<dbReference type="Gene3D" id="3.90.480.10">
    <property type="entry name" value="Sulfite Reductase Hemoprotein,Domain 2"/>
    <property type="match status" value="1"/>
</dbReference>
<feature type="domain" description="Nitrite/Sulfite reductase ferredoxin-like" evidence="8">
    <location>
        <begin position="117"/>
        <end position="165"/>
    </location>
</feature>
<feature type="region of interest" description="Disordered" evidence="7">
    <location>
        <begin position="339"/>
        <end position="361"/>
    </location>
</feature>
<reference evidence="10" key="1">
    <citation type="submission" date="2023-07" db="EMBL/GenBank/DDBJ databases">
        <title>Whole genome shotgun sequence of Streptomyces spororaveus NBRC 15456.</title>
        <authorList>
            <person name="Komaki H."/>
            <person name="Tamura T."/>
        </authorList>
    </citation>
    <scope>NUCLEOTIDE SEQUENCE [LARGE SCALE GENOMIC DNA]</scope>
    <source>
        <strain evidence="10">NBRC 15456</strain>
    </source>
</reference>
<dbReference type="EMBL" id="BNED01000005">
    <property type="protein sequence ID" value="GHI76904.1"/>
    <property type="molecule type" value="Genomic_DNA"/>
</dbReference>
<evidence type="ECO:0000256" key="3">
    <source>
        <dbReference type="ARBA" id="ARBA00022723"/>
    </source>
</evidence>
<organism evidence="9 10">
    <name type="scientific">Streptomyces spororaveus</name>
    <dbReference type="NCBI Taxonomy" id="284039"/>
    <lineage>
        <taxon>Bacteria</taxon>
        <taxon>Bacillati</taxon>
        <taxon>Actinomycetota</taxon>
        <taxon>Actinomycetes</taxon>
        <taxon>Kitasatosporales</taxon>
        <taxon>Streptomycetaceae</taxon>
        <taxon>Streptomyces</taxon>
    </lineage>
</organism>
<evidence type="ECO:0000313" key="9">
    <source>
        <dbReference type="EMBL" id="GHI76904.1"/>
    </source>
</evidence>
<evidence type="ECO:0000256" key="6">
    <source>
        <dbReference type="ARBA" id="ARBA00023014"/>
    </source>
</evidence>
<evidence type="ECO:0000313" key="10">
    <source>
        <dbReference type="Proteomes" id="UP000608522"/>
    </source>
</evidence>